<evidence type="ECO:0000256" key="3">
    <source>
        <dbReference type="ARBA" id="ARBA00022989"/>
    </source>
</evidence>
<dbReference type="PANTHER" id="PTHR11432">
    <property type="entry name" value="NADH DEHYDROGENASE SUBUNIT 1"/>
    <property type="match status" value="1"/>
</dbReference>
<keyword evidence="2 5" id="KW-0812">Transmembrane</keyword>
<dbReference type="Pfam" id="PF17820">
    <property type="entry name" value="PDZ_6"/>
    <property type="match status" value="1"/>
</dbReference>
<comment type="subcellular location">
    <subcellularLocation>
        <location evidence="5">Cell membrane</location>
        <topology evidence="5">Multi-pass membrane protein</topology>
    </subcellularLocation>
    <subcellularLocation>
        <location evidence="1">Membrane</location>
        <topology evidence="1">Multi-pass membrane protein</topology>
    </subcellularLocation>
</comment>
<evidence type="ECO:0000259" key="7">
    <source>
        <dbReference type="PROSITE" id="PS50106"/>
    </source>
</evidence>
<keyword evidence="5" id="KW-0520">NAD</keyword>
<keyword evidence="9" id="KW-1185">Reference proteome</keyword>
<dbReference type="STRING" id="52.CMC5_082050"/>
<feature type="transmembrane region" description="Helical" evidence="6">
    <location>
        <begin position="547"/>
        <end position="571"/>
    </location>
</feature>
<feature type="transmembrane region" description="Helical" evidence="6">
    <location>
        <begin position="265"/>
        <end position="293"/>
    </location>
</feature>
<dbReference type="EMBL" id="CP012159">
    <property type="protein sequence ID" value="AKT43967.1"/>
    <property type="molecule type" value="Genomic_DNA"/>
</dbReference>
<dbReference type="Proteomes" id="UP000067626">
    <property type="component" value="Chromosome"/>
</dbReference>
<dbReference type="Gene3D" id="2.30.42.10">
    <property type="match status" value="1"/>
</dbReference>
<comment type="similarity">
    <text evidence="5">Belongs to the complex I subunit 1 family.</text>
</comment>
<feature type="transmembrane region" description="Helical" evidence="6">
    <location>
        <begin position="583"/>
        <end position="603"/>
    </location>
</feature>
<evidence type="ECO:0000313" key="8">
    <source>
        <dbReference type="EMBL" id="AKT43967.1"/>
    </source>
</evidence>
<gene>
    <name evidence="8" type="ORF">CMC5_082050</name>
</gene>
<dbReference type="InterPro" id="IPR036034">
    <property type="entry name" value="PDZ_sf"/>
</dbReference>
<dbReference type="RefSeq" id="WP_050435363.1">
    <property type="nucleotide sequence ID" value="NZ_CP012159.1"/>
</dbReference>
<keyword evidence="4 6" id="KW-0472">Membrane</keyword>
<dbReference type="InterPro" id="IPR001694">
    <property type="entry name" value="NADH_UbQ_OxRdtase_su1/FPO"/>
</dbReference>
<dbReference type="SMART" id="SM00228">
    <property type="entry name" value="PDZ"/>
    <property type="match status" value="1"/>
</dbReference>
<evidence type="ECO:0000256" key="2">
    <source>
        <dbReference type="ARBA" id="ARBA00022692"/>
    </source>
</evidence>
<dbReference type="GO" id="GO:0003954">
    <property type="term" value="F:NADH dehydrogenase activity"/>
    <property type="evidence" value="ECO:0007669"/>
    <property type="project" value="TreeGrafter"/>
</dbReference>
<reference evidence="8 9" key="1">
    <citation type="submission" date="2015-07" db="EMBL/GenBank/DDBJ databases">
        <title>Genome analysis of myxobacterium Chondromyces crocatus Cm c5 reveals a high potential for natural compound synthesis and the genetic basis for the loss of fruiting body formation.</title>
        <authorList>
            <person name="Zaburannyi N."/>
            <person name="Bunk B."/>
            <person name="Maier J."/>
            <person name="Overmann J."/>
            <person name="Mueller R."/>
        </authorList>
    </citation>
    <scope>NUCLEOTIDE SEQUENCE [LARGE SCALE GENOMIC DNA]</scope>
    <source>
        <strain evidence="8 9">Cm c5</strain>
    </source>
</reference>
<organism evidence="8 9">
    <name type="scientific">Chondromyces crocatus</name>
    <dbReference type="NCBI Taxonomy" id="52"/>
    <lineage>
        <taxon>Bacteria</taxon>
        <taxon>Pseudomonadati</taxon>
        <taxon>Myxococcota</taxon>
        <taxon>Polyangia</taxon>
        <taxon>Polyangiales</taxon>
        <taxon>Polyangiaceae</taxon>
        <taxon>Chondromyces</taxon>
    </lineage>
</organism>
<evidence type="ECO:0000256" key="1">
    <source>
        <dbReference type="ARBA" id="ARBA00004141"/>
    </source>
</evidence>
<dbReference type="SUPFAM" id="SSF50156">
    <property type="entry name" value="PDZ domain-like"/>
    <property type="match status" value="1"/>
</dbReference>
<dbReference type="PROSITE" id="PS50106">
    <property type="entry name" value="PDZ"/>
    <property type="match status" value="1"/>
</dbReference>
<evidence type="ECO:0000256" key="6">
    <source>
        <dbReference type="SAM" id="Phobius"/>
    </source>
</evidence>
<evidence type="ECO:0000313" key="9">
    <source>
        <dbReference type="Proteomes" id="UP000067626"/>
    </source>
</evidence>
<dbReference type="GO" id="GO:0005886">
    <property type="term" value="C:plasma membrane"/>
    <property type="evidence" value="ECO:0007669"/>
    <property type="project" value="UniProtKB-SubCell"/>
</dbReference>
<feature type="transmembrane region" description="Helical" evidence="6">
    <location>
        <begin position="406"/>
        <end position="430"/>
    </location>
</feature>
<dbReference type="InterPro" id="IPR041489">
    <property type="entry name" value="PDZ_6"/>
</dbReference>
<dbReference type="AlphaFoldDB" id="A0A0K1ETI4"/>
<dbReference type="Pfam" id="PF00146">
    <property type="entry name" value="NADHdh"/>
    <property type="match status" value="1"/>
</dbReference>
<dbReference type="InterPro" id="IPR001478">
    <property type="entry name" value="PDZ"/>
</dbReference>
<feature type="domain" description="PDZ" evidence="7">
    <location>
        <begin position="161"/>
        <end position="228"/>
    </location>
</feature>
<feature type="transmembrane region" description="Helical" evidence="6">
    <location>
        <begin position="367"/>
        <end position="385"/>
    </location>
</feature>
<dbReference type="KEGG" id="ccro:CMC5_082050"/>
<evidence type="ECO:0000256" key="5">
    <source>
        <dbReference type="RuleBase" id="RU000471"/>
    </source>
</evidence>
<feature type="transmembrane region" description="Helical" evidence="6">
    <location>
        <begin position="338"/>
        <end position="361"/>
    </location>
</feature>
<evidence type="ECO:0000256" key="4">
    <source>
        <dbReference type="ARBA" id="ARBA00023136"/>
    </source>
</evidence>
<feature type="transmembrane region" description="Helical" evidence="6">
    <location>
        <begin position="609"/>
        <end position="629"/>
    </location>
</feature>
<accession>A0A0K1ETI4</accession>
<name>A0A0K1ETI4_CHOCO</name>
<dbReference type="PROSITE" id="PS51257">
    <property type="entry name" value="PROKAR_LIPOPROTEIN"/>
    <property type="match status" value="1"/>
</dbReference>
<feature type="transmembrane region" description="Helical" evidence="6">
    <location>
        <begin position="450"/>
        <end position="471"/>
    </location>
</feature>
<keyword evidence="3 6" id="KW-1133">Transmembrane helix</keyword>
<dbReference type="OrthoDB" id="9803734at2"/>
<feature type="transmembrane region" description="Helical" evidence="6">
    <location>
        <begin position="505"/>
        <end position="527"/>
    </location>
</feature>
<dbReference type="GO" id="GO:0009060">
    <property type="term" value="P:aerobic respiration"/>
    <property type="evidence" value="ECO:0007669"/>
    <property type="project" value="TreeGrafter"/>
</dbReference>
<dbReference type="PANTHER" id="PTHR11432:SF3">
    <property type="entry name" value="NADH-UBIQUINONE OXIDOREDUCTASE CHAIN 1"/>
    <property type="match status" value="1"/>
</dbReference>
<proteinExistence type="inferred from homology"/>
<protein>
    <recommendedName>
        <fullName evidence="7">PDZ domain-containing protein</fullName>
    </recommendedName>
</protein>
<sequence>MRQAPPRRAALSLLTLCLITLLGALGCAGDLAPDLLNVVDVVPRIVDAGDRLEILGNNLPTGEKREAVVVFEGELRRAGQPPLTRQRIEIDRAQMTGDRVSLRFNESLQGQFCGQGDEAIHTTFRGKVTVRVASVGRGALEVKGTVEGVEIDFVPPTPRRAIIDARNREGSRALEYLGIAASNDTPPAGGLLINAVRPGSPANDTGLVAGDVIVAFEGVRVLSLADVIPSGHERTPEIVTQQGNGPLLKRTISVEAFKPSGSSDLLGAGILLGTAAGIILFFLLPTARILAWFERRVASRLRSGGRTLSPSDVIADAVRALLKEDRTPRERDRTKLRLTPYLVFIGVSATFVVMPFGQYLVATDLDIGVLFVIALTALLMIGLLTGGGASHARWSPLAGLRSVGQILSYQLPAIVAVCCVIMMTGSLRVADIIGVQGGTAGTPFEVGGWPWFWFVFRSPVTFLLFTLYIVATLAEGSRPHASVPEAEGPTPGATSPAHSGLRQTLFFFAEWANVLVMCGVASALFLGGWQIPGVSAAIVETRPGLQALGALLFLVKSWTLILGVVWLRWVLPRVRLDQMTSLCWRWLVPLALTAALLTGLWTVAQVPQATQLVISVVTFALSFLLLAHFTHRVRETLRSTRTQLHLNPFL</sequence>